<proteinExistence type="predicted"/>
<dbReference type="InterPro" id="IPR036866">
    <property type="entry name" value="RibonucZ/Hydroxyglut_hydro"/>
</dbReference>
<dbReference type="CDD" id="cd07724">
    <property type="entry name" value="POD-like_MBL-fold"/>
    <property type="match status" value="1"/>
</dbReference>
<evidence type="ECO:0000313" key="3">
    <source>
        <dbReference type="EMBL" id="CAI8738731.1"/>
    </source>
</evidence>
<dbReference type="SUPFAM" id="SSF52821">
    <property type="entry name" value="Rhodanese/Cell cycle control phosphatase"/>
    <property type="match status" value="2"/>
</dbReference>
<reference evidence="3 4" key="1">
    <citation type="submission" date="2023-03" db="EMBL/GenBank/DDBJ databases">
        <authorList>
            <person name="Pearce D."/>
        </authorList>
    </citation>
    <scope>NUCLEOTIDE SEQUENCE [LARGE SCALE GENOMIC DNA]</scope>
    <source>
        <strain evidence="3">Msz</strain>
    </source>
</reference>
<dbReference type="CDD" id="cd00158">
    <property type="entry name" value="RHOD"/>
    <property type="match status" value="2"/>
</dbReference>
<dbReference type="Gene3D" id="3.40.250.10">
    <property type="entry name" value="Rhodanese-like domain"/>
    <property type="match status" value="2"/>
</dbReference>
<dbReference type="GO" id="GO:0004416">
    <property type="term" value="F:hydroxyacylglutathione hydrolase activity"/>
    <property type="evidence" value="ECO:0007669"/>
    <property type="project" value="UniProtKB-EC"/>
</dbReference>
<dbReference type="InterPro" id="IPR044528">
    <property type="entry name" value="POD-like_MBL-fold"/>
</dbReference>
<name>A0ABM9HWR1_9GAMM</name>
<feature type="domain" description="Rhodanese" evidence="2">
    <location>
        <begin position="376"/>
        <end position="464"/>
    </location>
</feature>
<accession>A0ABM9HWR1</accession>
<dbReference type="EC" id="3.1.2.6" evidence="3"/>
<keyword evidence="3" id="KW-0378">Hydrolase</keyword>
<dbReference type="InterPro" id="IPR001279">
    <property type="entry name" value="Metallo-B-lactamas"/>
</dbReference>
<dbReference type="Pfam" id="PF00581">
    <property type="entry name" value="Rhodanese"/>
    <property type="match status" value="2"/>
</dbReference>
<organism evidence="3 4">
    <name type="scientific">Methylocaldum szegediense</name>
    <dbReference type="NCBI Taxonomy" id="73780"/>
    <lineage>
        <taxon>Bacteria</taxon>
        <taxon>Pseudomonadati</taxon>
        <taxon>Pseudomonadota</taxon>
        <taxon>Gammaproteobacteria</taxon>
        <taxon>Methylococcales</taxon>
        <taxon>Methylococcaceae</taxon>
        <taxon>Methylocaldum</taxon>
    </lineage>
</organism>
<dbReference type="InterPro" id="IPR001763">
    <property type="entry name" value="Rhodanese-like_dom"/>
</dbReference>
<dbReference type="RefSeq" id="WP_026610547.1">
    <property type="nucleotide sequence ID" value="NZ_OX458333.1"/>
</dbReference>
<dbReference type="PROSITE" id="PS50206">
    <property type="entry name" value="RHODANESE_3"/>
    <property type="match status" value="2"/>
</dbReference>
<dbReference type="Gene3D" id="3.60.15.10">
    <property type="entry name" value="Ribonuclease Z/Hydroxyacylglutathione hydrolase-like"/>
    <property type="match status" value="1"/>
</dbReference>
<dbReference type="SUPFAM" id="SSF56281">
    <property type="entry name" value="Metallo-hydrolase/oxidoreductase"/>
    <property type="match status" value="1"/>
</dbReference>
<dbReference type="PANTHER" id="PTHR43084:SF1">
    <property type="entry name" value="PERSULFIDE DIOXYGENASE ETHE1, MITOCHONDRIAL"/>
    <property type="match status" value="1"/>
</dbReference>
<keyword evidence="1" id="KW-0479">Metal-binding</keyword>
<keyword evidence="4" id="KW-1185">Reference proteome</keyword>
<dbReference type="InterPro" id="IPR036873">
    <property type="entry name" value="Rhodanese-like_dom_sf"/>
</dbReference>
<protein>
    <submittedName>
        <fullName evidence="3">Hydroxyacylglutathione hydrolase</fullName>
        <ecNumber evidence="3">3.1.2.6</ecNumber>
    </submittedName>
</protein>
<feature type="domain" description="Rhodanese" evidence="2">
    <location>
        <begin position="271"/>
        <end position="360"/>
    </location>
</feature>
<dbReference type="SMART" id="SM00849">
    <property type="entry name" value="Lactamase_B"/>
    <property type="match status" value="1"/>
</dbReference>
<dbReference type="SMART" id="SM00450">
    <property type="entry name" value="RHOD"/>
    <property type="match status" value="2"/>
</dbReference>
<dbReference type="Pfam" id="PF00753">
    <property type="entry name" value="Lactamase_B"/>
    <property type="match status" value="1"/>
</dbReference>
<evidence type="ECO:0000256" key="1">
    <source>
        <dbReference type="ARBA" id="ARBA00022723"/>
    </source>
</evidence>
<dbReference type="PANTHER" id="PTHR43084">
    <property type="entry name" value="PERSULFIDE DIOXYGENASE ETHE1"/>
    <property type="match status" value="1"/>
</dbReference>
<sequence>MFFKQFYLGCLAHASYLIGDEETKTAVVVDPQRDVEHYLQEARRQGFEIRHVFLTHFHADFVAGHLELRDRVGAKIHLGARADAEYAFIPHPDGDVVEFGRVRLKVLETPGHTPEGISIVVYDLAKSDDVPYAVLTGDTLFIGDVGRPDLLASFGVSAEDLAAMLYDSLHEKLLPLPDETLVYPAHGAGSMCGKNLSTDLFSTMGAQKQYNYALKPMSKEEFIRLVTAGQPEAPKYFSYDALLNRKERATLEEALAAELQPLSLDEVLERKRAGAQLLDVRESADFAGAHLVDSINIGLGGPYATWAGTLLDRTRPIVLIAEPGREQEAAMRLGRIGFDNVVGYLRGGMEALDQRPDLIRRTDRITAPTLAEKLASAQPPLVLDVRTENEWEQKRIPGSVNIPLNRIAERSGELPHDRPIVVHCGTGYRSSIATSLLQGQGFGNTIDLVGGFNAWEKCCPGNVVSPG</sequence>
<dbReference type="InterPro" id="IPR051682">
    <property type="entry name" value="Mito_Persulfide_Diox"/>
</dbReference>
<evidence type="ECO:0000259" key="2">
    <source>
        <dbReference type="PROSITE" id="PS50206"/>
    </source>
</evidence>
<dbReference type="EMBL" id="OX458333">
    <property type="protein sequence ID" value="CAI8738731.1"/>
    <property type="molecule type" value="Genomic_DNA"/>
</dbReference>
<evidence type="ECO:0000313" key="4">
    <source>
        <dbReference type="Proteomes" id="UP001162030"/>
    </source>
</evidence>
<gene>
    <name evidence="3" type="ORF">MSZNOR_0422</name>
</gene>
<dbReference type="Proteomes" id="UP001162030">
    <property type="component" value="Chromosome"/>
</dbReference>